<sequence length="39" mass="4626">MSTILKNTENMTLFSFISEYYNLSVYGYILCQNMVIFFS</sequence>
<accession>A0A330M742</accession>
<protein>
    <submittedName>
        <fullName evidence="2">Uncharacterized protein</fullName>
    </submittedName>
</protein>
<dbReference type="AlphaFoldDB" id="A0A330M742"/>
<proteinExistence type="predicted"/>
<keyword evidence="1" id="KW-1133">Transmembrane helix</keyword>
<feature type="transmembrane region" description="Helical" evidence="1">
    <location>
        <begin position="20"/>
        <end position="38"/>
    </location>
</feature>
<dbReference type="Proteomes" id="UP000250123">
    <property type="component" value="Chromosome SHEWBE"/>
</dbReference>
<evidence type="ECO:0000256" key="1">
    <source>
        <dbReference type="SAM" id="Phobius"/>
    </source>
</evidence>
<dbReference type="EMBL" id="LS483452">
    <property type="protein sequence ID" value="SQH77273.1"/>
    <property type="molecule type" value="Genomic_DNA"/>
</dbReference>
<dbReference type="KEGG" id="sbk:SHEWBE_3310"/>
<gene>
    <name evidence="2" type="ORF">SHEWBE_3310</name>
</gene>
<keyword evidence="1" id="KW-0812">Transmembrane</keyword>
<evidence type="ECO:0000313" key="3">
    <source>
        <dbReference type="Proteomes" id="UP000250123"/>
    </source>
</evidence>
<name>A0A330M742_9GAMM</name>
<evidence type="ECO:0000313" key="2">
    <source>
        <dbReference type="EMBL" id="SQH77273.1"/>
    </source>
</evidence>
<reference evidence="3" key="1">
    <citation type="submission" date="2018-06" db="EMBL/GenBank/DDBJ databases">
        <authorList>
            <person name="Cea G.-C."/>
            <person name="William W."/>
        </authorList>
    </citation>
    <scope>NUCLEOTIDE SEQUENCE [LARGE SCALE GENOMIC DNA]</scope>
    <source>
        <strain evidence="3">DB21MT-2</strain>
    </source>
</reference>
<organism evidence="2 3">
    <name type="scientific">Shewanella benthica</name>
    <dbReference type="NCBI Taxonomy" id="43661"/>
    <lineage>
        <taxon>Bacteria</taxon>
        <taxon>Pseudomonadati</taxon>
        <taxon>Pseudomonadota</taxon>
        <taxon>Gammaproteobacteria</taxon>
        <taxon>Alteromonadales</taxon>
        <taxon>Shewanellaceae</taxon>
        <taxon>Shewanella</taxon>
    </lineage>
</organism>
<keyword evidence="1" id="KW-0472">Membrane</keyword>